<dbReference type="GO" id="GO:0016042">
    <property type="term" value="P:lipid catabolic process"/>
    <property type="evidence" value="ECO:0007669"/>
    <property type="project" value="UniProtKB-UniRule"/>
</dbReference>
<gene>
    <name evidence="5" type="ORF">MFU01_53630</name>
    <name evidence="6" type="ORF">SAMN05443572_11071</name>
</gene>
<dbReference type="Pfam" id="PF01734">
    <property type="entry name" value="Patatin"/>
    <property type="match status" value="1"/>
</dbReference>
<evidence type="ECO:0000256" key="3">
    <source>
        <dbReference type="SAM" id="MobiDB-lite"/>
    </source>
</evidence>
<evidence type="ECO:0000313" key="5">
    <source>
        <dbReference type="EMBL" id="GEN10326.1"/>
    </source>
</evidence>
<dbReference type="InterPro" id="IPR016035">
    <property type="entry name" value="Acyl_Trfase/lysoPLipase"/>
</dbReference>
<organism evidence="5 8">
    <name type="scientific">Myxococcus fulvus</name>
    <dbReference type="NCBI Taxonomy" id="33"/>
    <lineage>
        <taxon>Bacteria</taxon>
        <taxon>Pseudomonadati</taxon>
        <taxon>Myxococcota</taxon>
        <taxon>Myxococcia</taxon>
        <taxon>Myxococcales</taxon>
        <taxon>Cystobacterineae</taxon>
        <taxon>Myxococcaceae</taxon>
        <taxon>Myxococcus</taxon>
    </lineage>
</organism>
<dbReference type="InterPro" id="IPR002641">
    <property type="entry name" value="PNPLA_dom"/>
</dbReference>
<feature type="active site" description="Proton acceptor" evidence="2">
    <location>
        <position position="294"/>
    </location>
</feature>
<dbReference type="EMBL" id="FOIB01000010">
    <property type="protein sequence ID" value="SEU34527.1"/>
    <property type="molecule type" value="Genomic_DNA"/>
</dbReference>
<proteinExistence type="predicted"/>
<feature type="short sequence motif" description="GXSXG" evidence="2">
    <location>
        <begin position="98"/>
        <end position="102"/>
    </location>
</feature>
<dbReference type="STRING" id="1334629.MFUL124B02_13730"/>
<evidence type="ECO:0000313" key="8">
    <source>
        <dbReference type="Proteomes" id="UP000321514"/>
    </source>
</evidence>
<name>A0A511T828_MYXFU</name>
<feature type="region of interest" description="Disordered" evidence="3">
    <location>
        <begin position="211"/>
        <end position="230"/>
    </location>
</feature>
<keyword evidence="2" id="KW-0442">Lipid degradation</keyword>
<evidence type="ECO:0000256" key="1">
    <source>
        <dbReference type="ARBA" id="ARBA00023098"/>
    </source>
</evidence>
<dbReference type="SUPFAM" id="SSF52151">
    <property type="entry name" value="FabD/lysophospholipase-like"/>
    <property type="match status" value="1"/>
</dbReference>
<keyword evidence="2" id="KW-0378">Hydrolase</keyword>
<keyword evidence="7" id="KW-1185">Reference proteome</keyword>
<evidence type="ECO:0000256" key="2">
    <source>
        <dbReference type="PROSITE-ProRule" id="PRU01161"/>
    </source>
</evidence>
<dbReference type="GO" id="GO:0016787">
    <property type="term" value="F:hydrolase activity"/>
    <property type="evidence" value="ECO:0007669"/>
    <property type="project" value="UniProtKB-UniRule"/>
</dbReference>
<keyword evidence="1 2" id="KW-0443">Lipid metabolism</keyword>
<comment type="caution">
    <text evidence="5">The sequence shown here is derived from an EMBL/GenBank/DDBJ whole genome shotgun (WGS) entry which is preliminary data.</text>
</comment>
<dbReference type="RefSeq" id="WP_083560514.1">
    <property type="nucleotide sequence ID" value="NZ_BJXR01000038.1"/>
</dbReference>
<feature type="short sequence motif" description="DGA/G" evidence="2">
    <location>
        <begin position="294"/>
        <end position="296"/>
    </location>
</feature>
<feature type="region of interest" description="Disordered" evidence="3">
    <location>
        <begin position="1"/>
        <end position="23"/>
    </location>
</feature>
<dbReference type="OrthoDB" id="100834at2"/>
<dbReference type="Proteomes" id="UP000183760">
    <property type="component" value="Unassembled WGS sequence"/>
</dbReference>
<dbReference type="Gene3D" id="3.40.1090.10">
    <property type="entry name" value="Cytosolic phospholipase A2 catalytic domain"/>
    <property type="match status" value="1"/>
</dbReference>
<feature type="active site" description="Nucleophile" evidence="2">
    <location>
        <position position="100"/>
    </location>
</feature>
<protein>
    <submittedName>
        <fullName evidence="6">Patatin-like phospholipase</fullName>
    </submittedName>
</protein>
<feature type="domain" description="PNPLA" evidence="4">
    <location>
        <begin position="62"/>
        <end position="307"/>
    </location>
</feature>
<reference evidence="6 7" key="1">
    <citation type="submission" date="2016-10" db="EMBL/GenBank/DDBJ databases">
        <authorList>
            <person name="Varghese N."/>
            <person name="Submissions S."/>
        </authorList>
    </citation>
    <scope>NUCLEOTIDE SEQUENCE [LARGE SCALE GENOMIC DNA]</scope>
    <source>
        <strain evidence="6 7">DSM 16525</strain>
    </source>
</reference>
<evidence type="ECO:0000313" key="6">
    <source>
        <dbReference type="EMBL" id="SEU34527.1"/>
    </source>
</evidence>
<comment type="caution">
    <text evidence="2">Lacks conserved residue(s) required for the propagation of feature annotation.</text>
</comment>
<reference evidence="5 8" key="2">
    <citation type="submission" date="2019-07" db="EMBL/GenBank/DDBJ databases">
        <title>Whole genome shotgun sequence of Myxococcus fulvus NBRC 100333.</title>
        <authorList>
            <person name="Hosoyama A."/>
            <person name="Uohara A."/>
            <person name="Ohji S."/>
            <person name="Ichikawa N."/>
        </authorList>
    </citation>
    <scope>NUCLEOTIDE SEQUENCE [LARGE SCALE GENOMIC DNA]</scope>
    <source>
        <strain evidence="5 8">NBRC 100333</strain>
    </source>
</reference>
<sequence length="781" mass="83939">MGSAVPGTPGCVSSTDVTSAPRPSRSTTALVLAGLCLLLGAPVNAQPIPLDESGVPATAVSLTVSGGVSLGVYEAGFLYYALASAQGSQQVDLRLLTGASAGSLNSLLAVLASCGAELPPPDQSLFWRTWVPVGFNQLFIPASTSPLGVFSREWLERGAADIEKAWNQGLSTSCDVVLGVSTTRVEPRVLMAANGRMPLPRIEEKFAIRIRGRGPGKPPSATNYTTPGSRRMEPLLVTDEQGEIAFQALRDLILASMSFPVAFPPHELSTCMAKESQSPAVCLPREARTERYIDGGIFDNAPLRLAVGLARDGLHSVDGKLQWRDVPTPGVRQTPKGIAFAFVDPDATEYPILQPAQARSTSRSLPTELSGIIAALVDTARSKELSLLLEEEPDIARRLVLPRRHFPAASAPLFAFLGFFETEFRTFDFYLGMYDARRMLLDVTKGEDPFARPRDEPAQDPGSWAPFICMRAVYDGAAEAPRVCEAEALADFRALLQVSLDQLYDACASAGTGNMEATWRNLHCERAMAGEAPPRVPGVAPEQWPDWKKNPKEPELDYSMRLLGAYGFSFRDLGVPRGRGDLAIVRIRQSLGAAVNRLTEVQSGDDRQMVSFAGKLAADTVAFAAPGTVLHVTMGPVQSEVGVSISAFEEQLPTGLRFTAALGFRGLEDVLSSGTEESFALAPVGGLEFRPSTDQSFLAQSRFSLRAGWMFSANDRYGTQACEGRGASRVTACSRAVVQALVGVAILERFRVQLIGEWYPGSRSRETLWSIAPGIGVEIGL</sequence>
<accession>A0A511T828</accession>
<dbReference type="AlphaFoldDB" id="A0A511T828"/>
<evidence type="ECO:0000313" key="7">
    <source>
        <dbReference type="Proteomes" id="UP000183760"/>
    </source>
</evidence>
<dbReference type="PROSITE" id="PS51635">
    <property type="entry name" value="PNPLA"/>
    <property type="match status" value="1"/>
</dbReference>
<dbReference type="EMBL" id="BJXR01000038">
    <property type="protein sequence ID" value="GEN10326.1"/>
    <property type="molecule type" value="Genomic_DNA"/>
</dbReference>
<evidence type="ECO:0000259" key="4">
    <source>
        <dbReference type="PROSITE" id="PS51635"/>
    </source>
</evidence>
<dbReference type="Proteomes" id="UP000321514">
    <property type="component" value="Unassembled WGS sequence"/>
</dbReference>